<proteinExistence type="predicted"/>
<dbReference type="EMBL" id="PEYM01000021">
    <property type="protein sequence ID" value="PIS31375.1"/>
    <property type="molecule type" value="Genomic_DNA"/>
</dbReference>
<evidence type="ECO:0000313" key="2">
    <source>
        <dbReference type="Proteomes" id="UP000231343"/>
    </source>
</evidence>
<accession>A0A2H0Y218</accession>
<reference evidence="1 2" key="1">
    <citation type="submission" date="2017-09" db="EMBL/GenBank/DDBJ databases">
        <title>Depth-based differentiation of microbial function through sediment-hosted aquifers and enrichment of novel symbionts in the deep terrestrial subsurface.</title>
        <authorList>
            <person name="Probst A.J."/>
            <person name="Ladd B."/>
            <person name="Jarett J.K."/>
            <person name="Geller-Mcgrath D.E."/>
            <person name="Sieber C.M."/>
            <person name="Emerson J.B."/>
            <person name="Anantharaman K."/>
            <person name="Thomas B.C."/>
            <person name="Malmstrom R."/>
            <person name="Stieglmeier M."/>
            <person name="Klingl A."/>
            <person name="Woyke T."/>
            <person name="Ryan C.M."/>
            <person name="Banfield J.F."/>
        </authorList>
    </citation>
    <scope>NUCLEOTIDE SEQUENCE [LARGE SCALE GENOMIC DNA]</scope>
    <source>
        <strain evidence="1">CG08_land_8_20_14_0_20_45_16</strain>
    </source>
</reference>
<evidence type="ECO:0000313" key="1">
    <source>
        <dbReference type="EMBL" id="PIS31375.1"/>
    </source>
</evidence>
<name>A0A2H0Y218_UNCSA</name>
<dbReference type="AlphaFoldDB" id="A0A2H0Y218"/>
<sequence length="132" mass="14313">MPFEGVDGLTIAKALYGADERLPVPIPGTSEMLKEVKEAAFFPGEESVFLGLIYEPEQTLKNIAADVEIITEYTKEIFLRFVSLLGESYPAIDKGVIEADNNHISAVPDLDPEQSQLVSLARLSPTSLSAAC</sequence>
<organism evidence="1 2">
    <name type="scientific">Candidatus Saganbacteria bacterium CG08_land_8_20_14_0_20_45_16</name>
    <dbReference type="NCBI Taxonomy" id="2014293"/>
    <lineage>
        <taxon>Bacteria</taxon>
        <taxon>Bacillati</taxon>
        <taxon>Saganbacteria</taxon>
    </lineage>
</organism>
<dbReference type="Proteomes" id="UP000231343">
    <property type="component" value="Unassembled WGS sequence"/>
</dbReference>
<protein>
    <submittedName>
        <fullName evidence="1">Uncharacterized protein</fullName>
    </submittedName>
</protein>
<gene>
    <name evidence="1" type="ORF">COT42_01220</name>
</gene>
<comment type="caution">
    <text evidence="1">The sequence shown here is derived from an EMBL/GenBank/DDBJ whole genome shotgun (WGS) entry which is preliminary data.</text>
</comment>